<reference evidence="1" key="1">
    <citation type="submission" date="2021-04" db="EMBL/GenBank/DDBJ databases">
        <title>Pseudaminobacter soli sp. nov., isolated from paddy soil contaminated by heavy metals.</title>
        <authorList>
            <person name="Zhang K."/>
        </authorList>
    </citation>
    <scope>NUCLEOTIDE SEQUENCE</scope>
    <source>
        <strain evidence="1">19-2017</strain>
    </source>
</reference>
<comment type="caution">
    <text evidence="1">The sequence shown here is derived from an EMBL/GenBank/DDBJ whole genome shotgun (WGS) entry which is preliminary data.</text>
</comment>
<accession>A0A942E2Q6</accession>
<sequence length="70" mass="7622">MDIDFATTKLEKVCLTSRALVREFGSAVSEAFERRYAFLEAAPSLADVPAGRLIAVTFWAGTARASGQWP</sequence>
<dbReference type="EMBL" id="JAGWCR010000017">
    <property type="protein sequence ID" value="MBS3651862.1"/>
    <property type="molecule type" value="Genomic_DNA"/>
</dbReference>
<protein>
    <submittedName>
        <fullName evidence="1">Uncharacterized protein</fullName>
    </submittedName>
</protein>
<evidence type="ECO:0000313" key="2">
    <source>
        <dbReference type="Proteomes" id="UP000680348"/>
    </source>
</evidence>
<evidence type="ECO:0000313" key="1">
    <source>
        <dbReference type="EMBL" id="MBS3651862.1"/>
    </source>
</evidence>
<organism evidence="1 2">
    <name type="scientific">Pseudaminobacter soli</name>
    <name type="common">ex Zhang et al. 2022</name>
    <dbReference type="NCBI Taxonomy" id="2831468"/>
    <lineage>
        <taxon>Bacteria</taxon>
        <taxon>Pseudomonadati</taxon>
        <taxon>Pseudomonadota</taxon>
        <taxon>Alphaproteobacteria</taxon>
        <taxon>Hyphomicrobiales</taxon>
        <taxon>Phyllobacteriaceae</taxon>
        <taxon>Pseudaminobacter</taxon>
    </lineage>
</organism>
<dbReference type="Proteomes" id="UP000680348">
    <property type="component" value="Unassembled WGS sequence"/>
</dbReference>
<dbReference type="AlphaFoldDB" id="A0A942E2Q6"/>
<keyword evidence="2" id="KW-1185">Reference proteome</keyword>
<name>A0A942E2Q6_9HYPH</name>
<proteinExistence type="predicted"/>
<dbReference type="RefSeq" id="WP_210320319.1">
    <property type="nucleotide sequence ID" value="NZ_JABVCF010000017.1"/>
</dbReference>
<gene>
    <name evidence="1" type="ORF">KEU06_24955</name>
</gene>